<accession>A0A1N7N8F9</accession>
<dbReference type="AlphaFoldDB" id="A0A1N7N8F9"/>
<evidence type="ECO:0000313" key="2">
    <source>
        <dbReference type="EMBL" id="SIS94489.1"/>
    </source>
</evidence>
<dbReference type="EMBL" id="FTOV01000004">
    <property type="protein sequence ID" value="SIS94489.1"/>
    <property type="molecule type" value="Genomic_DNA"/>
</dbReference>
<protein>
    <recommendedName>
        <fullName evidence="4">PH domain-containing protein</fullName>
    </recommendedName>
</protein>
<keyword evidence="1" id="KW-0812">Transmembrane</keyword>
<keyword evidence="1" id="KW-0472">Membrane</keyword>
<organism evidence="2 3">
    <name type="scientific">Chryseobacterium gambrini</name>
    <dbReference type="NCBI Taxonomy" id="373672"/>
    <lineage>
        <taxon>Bacteria</taxon>
        <taxon>Pseudomonadati</taxon>
        <taxon>Bacteroidota</taxon>
        <taxon>Flavobacteriia</taxon>
        <taxon>Flavobacteriales</taxon>
        <taxon>Weeksellaceae</taxon>
        <taxon>Chryseobacterium group</taxon>
        <taxon>Chryseobacterium</taxon>
    </lineage>
</organism>
<gene>
    <name evidence="2" type="ORF">SAMN05421785_10450</name>
</gene>
<sequence length="159" mass="18752">MFELPIYYFFIASICSTIIVSIYFFIQKKNIIKNYRQENSIELKNISGTIITDKGFLSWGMELGTFDLLINNNSIFLFLKSFGFIPGRITNLFFSNSNRKNTKSAVLLREYKIDRKSVKLVYYPDHLMNRSRQIILKNLSDEQLSILEKTLEGKSRRFY</sequence>
<dbReference type="OrthoDB" id="1250131at2"/>
<dbReference type="STRING" id="373672.SAMN05421785_10450"/>
<name>A0A1N7N8F9_9FLAO</name>
<dbReference type="Proteomes" id="UP000185781">
    <property type="component" value="Unassembled WGS sequence"/>
</dbReference>
<evidence type="ECO:0008006" key="4">
    <source>
        <dbReference type="Google" id="ProtNLM"/>
    </source>
</evidence>
<evidence type="ECO:0000256" key="1">
    <source>
        <dbReference type="SAM" id="Phobius"/>
    </source>
</evidence>
<dbReference type="RefSeq" id="WP_076392087.1">
    <property type="nucleotide sequence ID" value="NZ_FTOV01000004.1"/>
</dbReference>
<reference evidence="2 3" key="1">
    <citation type="submission" date="2017-01" db="EMBL/GenBank/DDBJ databases">
        <authorList>
            <person name="Mah S.A."/>
            <person name="Swanson W.J."/>
            <person name="Moy G.W."/>
            <person name="Vacquier V.D."/>
        </authorList>
    </citation>
    <scope>NUCLEOTIDE SEQUENCE [LARGE SCALE GENOMIC DNA]</scope>
    <source>
        <strain evidence="2 3">DSM 18014</strain>
    </source>
</reference>
<keyword evidence="1" id="KW-1133">Transmembrane helix</keyword>
<evidence type="ECO:0000313" key="3">
    <source>
        <dbReference type="Proteomes" id="UP000185781"/>
    </source>
</evidence>
<proteinExistence type="predicted"/>
<feature type="transmembrane region" description="Helical" evidence="1">
    <location>
        <begin position="6"/>
        <end position="26"/>
    </location>
</feature>